<evidence type="ECO:0000313" key="1">
    <source>
        <dbReference type="EMBL" id="RDL32436.1"/>
    </source>
</evidence>
<sequence>MGAIPAAAVQVPLKIQLAAIEYDVVVIGAGLSGLEAARNIHTELDLVPWFLRLIRSSDEDHCGVRNKLLGQSYDSKTMHINITLHRIYLKDAVLSETNFTSKSKM</sequence>
<dbReference type="AlphaFoldDB" id="A0A370TDB0"/>
<accession>A0A370TDB0</accession>
<reference evidence="1 2" key="1">
    <citation type="journal article" date="2018" name="IMA Fungus">
        <title>IMA Genome-F 9: Draft genome sequence of Annulohypoxylon stygium, Aspergillus mulundensis, Berkeleyomyces basicola (syn. Thielaviopsis basicola), Ceratocystis smalleyi, two Cercospora beticola strains, Coleophoma cylindrospora, Fusarium fracticaudum, Phialophora cf. hyalina, and Morchella septimelata.</title>
        <authorList>
            <person name="Wingfield B.D."/>
            <person name="Bills G.F."/>
            <person name="Dong Y."/>
            <person name="Huang W."/>
            <person name="Nel W.J."/>
            <person name="Swalarsk-Parry B.S."/>
            <person name="Vaghefi N."/>
            <person name="Wilken P.M."/>
            <person name="An Z."/>
            <person name="de Beer Z.W."/>
            <person name="De Vos L."/>
            <person name="Chen L."/>
            <person name="Duong T.A."/>
            <person name="Gao Y."/>
            <person name="Hammerbacher A."/>
            <person name="Kikkert J.R."/>
            <person name="Li Y."/>
            <person name="Li H."/>
            <person name="Li K."/>
            <person name="Li Q."/>
            <person name="Liu X."/>
            <person name="Ma X."/>
            <person name="Naidoo K."/>
            <person name="Pethybridge S.J."/>
            <person name="Sun J."/>
            <person name="Steenkamp E.T."/>
            <person name="van der Nest M.A."/>
            <person name="van Wyk S."/>
            <person name="Wingfield M.J."/>
            <person name="Xiong C."/>
            <person name="Yue Q."/>
            <person name="Zhang X."/>
        </authorList>
    </citation>
    <scope>NUCLEOTIDE SEQUENCE [LARGE SCALE GENOMIC DNA]</scope>
    <source>
        <strain evidence="1 2">BP 5553</strain>
    </source>
</reference>
<dbReference type="RefSeq" id="XP_031866158.1">
    <property type="nucleotide sequence ID" value="XM_032017515.1"/>
</dbReference>
<gene>
    <name evidence="1" type="ORF">BP5553_08892</name>
</gene>
<evidence type="ECO:0000313" key="2">
    <source>
        <dbReference type="Proteomes" id="UP000254866"/>
    </source>
</evidence>
<dbReference type="Proteomes" id="UP000254866">
    <property type="component" value="Unassembled WGS sequence"/>
</dbReference>
<dbReference type="SUPFAM" id="SSF51905">
    <property type="entry name" value="FAD/NAD(P)-binding domain"/>
    <property type="match status" value="1"/>
</dbReference>
<dbReference type="Gene3D" id="3.50.50.60">
    <property type="entry name" value="FAD/NAD(P)-binding domain"/>
    <property type="match status" value="1"/>
</dbReference>
<dbReference type="EMBL" id="NPIC01000010">
    <property type="protein sequence ID" value="RDL32436.1"/>
    <property type="molecule type" value="Genomic_DNA"/>
</dbReference>
<comment type="caution">
    <text evidence="1">The sequence shown here is derived from an EMBL/GenBank/DDBJ whole genome shotgun (WGS) entry which is preliminary data.</text>
</comment>
<protein>
    <submittedName>
        <fullName evidence="1">Uncharacterized protein</fullName>
    </submittedName>
</protein>
<dbReference type="GeneID" id="43601741"/>
<name>A0A370TDB0_9HELO</name>
<dbReference type="InterPro" id="IPR036188">
    <property type="entry name" value="FAD/NAD-bd_sf"/>
</dbReference>
<organism evidence="1 2">
    <name type="scientific">Venustampulla echinocandica</name>
    <dbReference type="NCBI Taxonomy" id="2656787"/>
    <lineage>
        <taxon>Eukaryota</taxon>
        <taxon>Fungi</taxon>
        <taxon>Dikarya</taxon>
        <taxon>Ascomycota</taxon>
        <taxon>Pezizomycotina</taxon>
        <taxon>Leotiomycetes</taxon>
        <taxon>Helotiales</taxon>
        <taxon>Pleuroascaceae</taxon>
        <taxon>Venustampulla</taxon>
    </lineage>
</organism>
<proteinExistence type="predicted"/>
<keyword evidence="2" id="KW-1185">Reference proteome</keyword>